<accession>X1J3D2</accession>
<evidence type="ECO:0000313" key="1">
    <source>
        <dbReference type="EMBL" id="GAH64298.1"/>
    </source>
</evidence>
<gene>
    <name evidence="1" type="ORF">S03H2_48424</name>
</gene>
<protein>
    <submittedName>
        <fullName evidence="1">Uncharacterized protein</fullName>
    </submittedName>
</protein>
<comment type="caution">
    <text evidence="1">The sequence shown here is derived from an EMBL/GenBank/DDBJ whole genome shotgun (WGS) entry which is preliminary data.</text>
</comment>
<sequence>QPSISTSRSLAYVTRHKVPGIIKAIRLDRQT</sequence>
<feature type="non-terminal residue" evidence="1">
    <location>
        <position position="1"/>
    </location>
</feature>
<proteinExistence type="predicted"/>
<dbReference type="AlphaFoldDB" id="X1J3D2"/>
<organism evidence="1">
    <name type="scientific">marine sediment metagenome</name>
    <dbReference type="NCBI Taxonomy" id="412755"/>
    <lineage>
        <taxon>unclassified sequences</taxon>
        <taxon>metagenomes</taxon>
        <taxon>ecological metagenomes</taxon>
    </lineage>
</organism>
<reference evidence="1" key="1">
    <citation type="journal article" date="2014" name="Front. Microbiol.">
        <title>High frequency of phylogenetically diverse reductive dehalogenase-homologous genes in deep subseafloor sedimentary metagenomes.</title>
        <authorList>
            <person name="Kawai M."/>
            <person name="Futagami T."/>
            <person name="Toyoda A."/>
            <person name="Takaki Y."/>
            <person name="Nishi S."/>
            <person name="Hori S."/>
            <person name="Arai W."/>
            <person name="Tsubouchi T."/>
            <person name="Morono Y."/>
            <person name="Uchiyama I."/>
            <person name="Ito T."/>
            <person name="Fujiyama A."/>
            <person name="Inagaki F."/>
            <person name="Takami H."/>
        </authorList>
    </citation>
    <scope>NUCLEOTIDE SEQUENCE</scope>
    <source>
        <strain evidence="1">Expedition CK06-06</strain>
    </source>
</reference>
<dbReference type="EMBL" id="BARU01030528">
    <property type="protein sequence ID" value="GAH64298.1"/>
    <property type="molecule type" value="Genomic_DNA"/>
</dbReference>
<name>X1J3D2_9ZZZZ</name>